<dbReference type="Pfam" id="PF18086">
    <property type="entry name" value="PPIP5K2_N"/>
    <property type="match status" value="1"/>
</dbReference>
<name>A0A024GA67_9STRA</name>
<dbReference type="InterPro" id="IPR000560">
    <property type="entry name" value="His_Pase_clade-2"/>
</dbReference>
<comment type="catalytic activity">
    <reaction evidence="10">
        <text>1D-myo-inositol hexakisphosphate + ATP = 1-diphospho-1D-myo-inositol 2,3,4,5,6-pentakisphosphate + ADP</text>
        <dbReference type="Rhea" id="RHEA:37459"/>
        <dbReference type="ChEBI" id="CHEBI:30616"/>
        <dbReference type="ChEBI" id="CHEBI:58130"/>
        <dbReference type="ChEBI" id="CHEBI:74946"/>
        <dbReference type="ChEBI" id="CHEBI:456216"/>
        <dbReference type="EC" id="2.7.4.24"/>
    </reaction>
    <physiologicalReaction direction="left-to-right" evidence="10">
        <dbReference type="Rhea" id="RHEA:37460"/>
    </physiologicalReaction>
</comment>
<dbReference type="OrthoDB" id="18042at2759"/>
<dbReference type="GO" id="GO:0033857">
    <property type="term" value="F:5-diphosphoinositol pentakisphosphate 1-kinase activity"/>
    <property type="evidence" value="ECO:0007669"/>
    <property type="project" value="TreeGrafter"/>
</dbReference>
<dbReference type="PROSITE" id="PS00616">
    <property type="entry name" value="HIS_ACID_PHOSPHAT_1"/>
    <property type="match status" value="1"/>
</dbReference>
<evidence type="ECO:0000256" key="8">
    <source>
        <dbReference type="ARBA" id="ARBA00022840"/>
    </source>
</evidence>
<dbReference type="PANTHER" id="PTHR12750">
    <property type="entry name" value="DIPHOSPHOINOSITOL PENTAKISPHOSPHATE KINASE"/>
    <property type="match status" value="1"/>
</dbReference>
<evidence type="ECO:0000256" key="7">
    <source>
        <dbReference type="ARBA" id="ARBA00022777"/>
    </source>
</evidence>
<dbReference type="FunCoup" id="A0A024GA67">
    <property type="interactions" value="18"/>
</dbReference>
<feature type="compositionally biased region" description="Polar residues" evidence="12">
    <location>
        <begin position="747"/>
        <end position="758"/>
    </location>
</feature>
<keyword evidence="5 11" id="KW-0808">Transferase</keyword>
<evidence type="ECO:0000256" key="3">
    <source>
        <dbReference type="ARBA" id="ARBA00022490"/>
    </source>
</evidence>
<keyword evidence="3 11" id="KW-0963">Cytoplasm</keyword>
<dbReference type="Gene3D" id="3.40.50.1240">
    <property type="entry name" value="Phosphoglycerate mutase-like"/>
    <property type="match status" value="1"/>
</dbReference>
<keyword evidence="15" id="KW-1185">Reference proteome</keyword>
<evidence type="ECO:0000256" key="12">
    <source>
        <dbReference type="SAM" id="MobiDB-lite"/>
    </source>
</evidence>
<comment type="similarity">
    <text evidence="2 11">Belongs to the histidine acid phosphatase family. VIP1 subfamily.</text>
</comment>
<keyword evidence="6 11" id="KW-0547">Nucleotide-binding</keyword>
<evidence type="ECO:0000256" key="6">
    <source>
        <dbReference type="ARBA" id="ARBA00022741"/>
    </source>
</evidence>
<dbReference type="EMBL" id="CAIX01000051">
    <property type="protein sequence ID" value="CCI43554.1"/>
    <property type="molecule type" value="Genomic_DNA"/>
</dbReference>
<feature type="compositionally biased region" description="Basic and acidic residues" evidence="12">
    <location>
        <begin position="776"/>
        <end position="800"/>
    </location>
</feature>
<keyword evidence="8 11" id="KW-0067">ATP-binding</keyword>
<feature type="domain" description="VIP1 N-terminal" evidence="13">
    <location>
        <begin position="45"/>
        <end position="132"/>
    </location>
</feature>
<feature type="region of interest" description="Disordered" evidence="12">
    <location>
        <begin position="1064"/>
        <end position="1101"/>
    </location>
</feature>
<gene>
    <name evidence="14" type="ORF">BN9_043380</name>
</gene>
<evidence type="ECO:0000256" key="9">
    <source>
        <dbReference type="ARBA" id="ARBA00033696"/>
    </source>
</evidence>
<organism evidence="14 15">
    <name type="scientific">Albugo candida</name>
    <dbReference type="NCBI Taxonomy" id="65357"/>
    <lineage>
        <taxon>Eukaryota</taxon>
        <taxon>Sar</taxon>
        <taxon>Stramenopiles</taxon>
        <taxon>Oomycota</taxon>
        <taxon>Peronosporomycetes</taxon>
        <taxon>Albuginales</taxon>
        <taxon>Albuginaceae</taxon>
        <taxon>Albugo</taxon>
    </lineage>
</organism>
<dbReference type="Gene3D" id="3.40.50.11950">
    <property type="match status" value="1"/>
</dbReference>
<feature type="compositionally biased region" description="Basic and acidic residues" evidence="12">
    <location>
        <begin position="1076"/>
        <end position="1085"/>
    </location>
</feature>
<comment type="catalytic activity">
    <reaction evidence="9">
        <text>5-diphospho-1D-myo-inositol 1,2,3,4,6-pentakisphosphate + ATP + H(+) = 1,5-bis(diphospho)-1D-myo-inositol 2,3,4,6-tetrakisphosphate + ADP</text>
        <dbReference type="Rhea" id="RHEA:10276"/>
        <dbReference type="ChEBI" id="CHEBI:15378"/>
        <dbReference type="ChEBI" id="CHEBI:30616"/>
        <dbReference type="ChEBI" id="CHEBI:58628"/>
        <dbReference type="ChEBI" id="CHEBI:77983"/>
        <dbReference type="ChEBI" id="CHEBI:456216"/>
        <dbReference type="EC" id="2.7.4.24"/>
    </reaction>
    <physiologicalReaction direction="left-to-right" evidence="9">
        <dbReference type="Rhea" id="RHEA:10277"/>
    </physiologicalReaction>
</comment>
<comment type="function">
    <text evidence="11">Bifunctional inositol kinase that acts in concert with the IP6K kinases to synthesize the diphosphate group-containing inositol pyrophosphates diphosphoinositol pentakisphosphate, PP-InsP5, and bis-diphosphoinositol tetrakisphosphate, (PP)2-InsP4. PP-InsP5 and (PP)2-InsP4, also respectively called InsP7 and InsP8, may regulate a variety of cellular processes, including apoptosis, vesicle trafficking, cytoskeletal dynamics, and exocytosis. Phosphorylates inositol hexakisphosphate (InsP6).</text>
</comment>
<sequence length="1101" mass="126153">MQSFVPNSTNIRSFSTKSLLEIAADPVSMDTTIPESCFQSDRLYIVGICAMEKKAHSLPMQAILSRFPSNIFKVVIFGDHVILNQTVDQWPVCDIFISFYSTGFPLHKAQDYVNLHHPIVLNDVTKQELLLDRRKVYQVLQQNNIPLPNHVFVNRDNPSNNIENDQVLEYEDYIQVRDVRIAKPFVEKPVDGENHNIYIYYPMNAGGGCKKLFRKIGSRSSVFDPHLNTIRRTGSFIYEEFQATQGTDVKVYTVGPNYAHAEARKSPVLDGRVLRDADGKEIRYPVILEPHEKEMARKVCLAFGQTVCGFDILRVHNESLVCDVNGWSFVKNSEQYYDDCAMLLVKYLERALLLRKLAKTEILGNQLEWRTLSAIAMNAMNLKFSVDEKQETANDSEEWTEISSTGEEEELRCVLAIIRHGDRTPKQKMKMFVCHPLFIQYFQRKSNSESKKLDLKIKAVADLEELLQVSRELIAKYEQRDPAFMAFLKERKVQHGEDANDRVQGYRTLCDVLQRWRINGINRKVQFKPKEYVYMNENANNEVSFVQADDMAVRRGSTGGLRKCVSKLLLILKWGGDLTHSGAEQAEALGHKFRQTMYPGGGHGLIRLHSTYRHDLKIYTSDEGRVQKTAAMFAKGFLSLEGDIIPILVGLVLKAKAEENMLDQSGSSVQETIMRVKQRLHRIIHLGDNCTELLEHSSSRLIRSVAQALVVVDQPVKKMELMHKFLSNFREQLTKMIQEKSMDKTSVKLNNGEKVSNSDGRRMSLERARSLSANVSRRDQHPHVSGESKKKDEKESRFPEPCGRETLEMMRERWAKLCRDFYSRKRNTFDLSKIPDIHDCVRYDALHNAHLCLKDVRECLDIAASLAHALVPQEYGIDIDEKIQIGSAMCRTLLMKIVDDLDLARGVHANPTHRLNPNYAKDKHAIRSKNRSVRTRLYFTSESHLHSLLNVLRYAREDCDIPSPISDEAKKAIEEIPELCYMTHFVVRVFERFHLEKNDPKRFRLEISLSCGAANDPLEQDVEKQLEIAPLRVISREGITCQELVDYFEDVIAFAEEGEAAFNATSSLISPEEEESGKSDKKESESELDASDSDRVETFER</sequence>
<evidence type="ECO:0000256" key="5">
    <source>
        <dbReference type="ARBA" id="ARBA00022679"/>
    </source>
</evidence>
<keyword evidence="7 11" id="KW-0418">Kinase</keyword>
<evidence type="ECO:0000259" key="13">
    <source>
        <dbReference type="Pfam" id="PF18086"/>
    </source>
</evidence>
<dbReference type="STRING" id="65357.A0A024GA67"/>
<dbReference type="InParanoid" id="A0A024GA67"/>
<dbReference type="EC" id="2.7.4.24" evidence="11"/>
<dbReference type="GO" id="GO:0006020">
    <property type="term" value="P:inositol metabolic process"/>
    <property type="evidence" value="ECO:0007669"/>
    <property type="project" value="TreeGrafter"/>
</dbReference>
<dbReference type="InterPro" id="IPR033379">
    <property type="entry name" value="Acid_Pase_AS"/>
</dbReference>
<evidence type="ECO:0000313" key="15">
    <source>
        <dbReference type="Proteomes" id="UP000053237"/>
    </source>
</evidence>
<evidence type="ECO:0000256" key="4">
    <source>
        <dbReference type="ARBA" id="ARBA00022553"/>
    </source>
</evidence>
<dbReference type="Proteomes" id="UP000053237">
    <property type="component" value="Unassembled WGS sequence"/>
</dbReference>
<comment type="caution">
    <text evidence="14">The sequence shown here is derived from an EMBL/GenBank/DDBJ whole genome shotgun (WGS) entry which is preliminary data.</text>
</comment>
<accession>A0A024GA67</accession>
<evidence type="ECO:0000313" key="14">
    <source>
        <dbReference type="EMBL" id="CCI43554.1"/>
    </source>
</evidence>
<dbReference type="InterPro" id="IPR029033">
    <property type="entry name" value="His_PPase_superfam"/>
</dbReference>
<dbReference type="CDD" id="cd07061">
    <property type="entry name" value="HP_HAP_like"/>
    <property type="match status" value="1"/>
</dbReference>
<evidence type="ECO:0000256" key="11">
    <source>
        <dbReference type="RuleBase" id="RU365032"/>
    </source>
</evidence>
<evidence type="ECO:0000256" key="1">
    <source>
        <dbReference type="ARBA" id="ARBA00004514"/>
    </source>
</evidence>
<dbReference type="Pfam" id="PF00328">
    <property type="entry name" value="His_Phos_2"/>
    <property type="match status" value="1"/>
</dbReference>
<dbReference type="GO" id="GO:0052723">
    <property type="term" value="F:inositol hexakisphosphate 1-kinase activity"/>
    <property type="evidence" value="ECO:0007669"/>
    <property type="project" value="RHEA"/>
</dbReference>
<dbReference type="AlphaFoldDB" id="A0A024GA67"/>
<keyword evidence="4" id="KW-0597">Phosphoprotein</keyword>
<dbReference type="Gene3D" id="3.30.470.20">
    <property type="entry name" value="ATP-grasp fold, B domain"/>
    <property type="match status" value="1"/>
</dbReference>
<feature type="compositionally biased region" description="Basic and acidic residues" evidence="12">
    <location>
        <begin position="1092"/>
        <end position="1101"/>
    </location>
</feature>
<dbReference type="InterPro" id="IPR037446">
    <property type="entry name" value="His_Pase_VIP1"/>
</dbReference>
<dbReference type="GO" id="GO:0005524">
    <property type="term" value="F:ATP binding"/>
    <property type="evidence" value="ECO:0007669"/>
    <property type="project" value="UniProtKB-KW"/>
</dbReference>
<dbReference type="PANTHER" id="PTHR12750:SF9">
    <property type="entry name" value="INOSITOL HEXAKISPHOSPHATE AND DIPHOSPHOINOSITOL-PENTAKISPHOSPHATE KINASE"/>
    <property type="match status" value="1"/>
</dbReference>
<feature type="compositionally biased region" description="Basic and acidic residues" evidence="12">
    <location>
        <begin position="759"/>
        <end position="769"/>
    </location>
</feature>
<protein>
    <recommendedName>
        <fullName evidence="11">Inositol hexakisphosphate and diphosphoinositol-pentakisphosphate kinase</fullName>
        <ecNumber evidence="11">2.7.4.24</ecNumber>
    </recommendedName>
</protein>
<proteinExistence type="inferred from homology"/>
<evidence type="ECO:0000256" key="10">
    <source>
        <dbReference type="ARBA" id="ARBA00034629"/>
    </source>
</evidence>
<evidence type="ECO:0000256" key="2">
    <source>
        <dbReference type="ARBA" id="ARBA00005609"/>
    </source>
</evidence>
<feature type="region of interest" description="Disordered" evidence="12">
    <location>
        <begin position="744"/>
        <end position="800"/>
    </location>
</feature>
<dbReference type="FunFam" id="3.30.470.20:FF:000036">
    <property type="entry name" value="Inositol hexakisphosphate and diphosphoinositol-pentakisphosphate kinase"/>
    <property type="match status" value="1"/>
</dbReference>
<comment type="subcellular location">
    <subcellularLocation>
        <location evidence="1 11">Cytoplasm</location>
        <location evidence="1 11">Cytosol</location>
    </subcellularLocation>
</comment>
<dbReference type="GO" id="GO:0032958">
    <property type="term" value="P:inositol phosphate biosynthetic process"/>
    <property type="evidence" value="ECO:0007669"/>
    <property type="project" value="TreeGrafter"/>
</dbReference>
<dbReference type="GO" id="GO:0005829">
    <property type="term" value="C:cytosol"/>
    <property type="evidence" value="ECO:0007669"/>
    <property type="project" value="UniProtKB-SubCell"/>
</dbReference>
<dbReference type="InterPro" id="IPR040557">
    <property type="entry name" value="VIP1_N"/>
</dbReference>
<reference evidence="14 15" key="1">
    <citation type="submission" date="2012-05" db="EMBL/GenBank/DDBJ databases">
        <title>Recombination and specialization in a pathogen metapopulation.</title>
        <authorList>
            <person name="Gardiner A."/>
            <person name="Kemen E."/>
            <person name="Schultz-Larsen T."/>
            <person name="MacLean D."/>
            <person name="Van Oosterhout C."/>
            <person name="Jones J.D.G."/>
        </authorList>
    </citation>
    <scope>NUCLEOTIDE SEQUENCE [LARGE SCALE GENOMIC DNA]</scope>
    <source>
        <strain evidence="14 15">Ac Nc2</strain>
    </source>
</reference>
<dbReference type="SUPFAM" id="SSF53254">
    <property type="entry name" value="Phosphoglycerate mutase-like"/>
    <property type="match status" value="1"/>
</dbReference>